<dbReference type="Proteomes" id="UP000024635">
    <property type="component" value="Unassembled WGS sequence"/>
</dbReference>
<name>A0A016UBN2_9BILA</name>
<sequence length="81" mass="8946">MYNTLRCLMAGARMDESVTGTLNTGLPSISFAQQPLSIILSRLFLENYSSCTSLKCRMHRVTALMAKTNISLELCQSVLTV</sequence>
<gene>
    <name evidence="1" type="primary">Acey_s0048.g1686</name>
    <name evidence="1" type="ORF">Y032_0048g1686</name>
</gene>
<dbReference type="AlphaFoldDB" id="A0A016UBN2"/>
<protein>
    <submittedName>
        <fullName evidence="1">Uncharacterized protein</fullName>
    </submittedName>
</protein>
<dbReference type="EMBL" id="JARK01001384">
    <property type="protein sequence ID" value="EYC12252.1"/>
    <property type="molecule type" value="Genomic_DNA"/>
</dbReference>
<evidence type="ECO:0000313" key="1">
    <source>
        <dbReference type="EMBL" id="EYC12252.1"/>
    </source>
</evidence>
<comment type="caution">
    <text evidence="1">The sequence shown here is derived from an EMBL/GenBank/DDBJ whole genome shotgun (WGS) entry which is preliminary data.</text>
</comment>
<organism evidence="1 2">
    <name type="scientific">Ancylostoma ceylanicum</name>
    <dbReference type="NCBI Taxonomy" id="53326"/>
    <lineage>
        <taxon>Eukaryota</taxon>
        <taxon>Metazoa</taxon>
        <taxon>Ecdysozoa</taxon>
        <taxon>Nematoda</taxon>
        <taxon>Chromadorea</taxon>
        <taxon>Rhabditida</taxon>
        <taxon>Rhabditina</taxon>
        <taxon>Rhabditomorpha</taxon>
        <taxon>Strongyloidea</taxon>
        <taxon>Ancylostomatidae</taxon>
        <taxon>Ancylostomatinae</taxon>
        <taxon>Ancylostoma</taxon>
    </lineage>
</organism>
<accession>A0A016UBN2</accession>
<evidence type="ECO:0000313" key="2">
    <source>
        <dbReference type="Proteomes" id="UP000024635"/>
    </source>
</evidence>
<reference evidence="2" key="1">
    <citation type="journal article" date="2015" name="Nat. Genet.">
        <title>The genome and transcriptome of the zoonotic hookworm Ancylostoma ceylanicum identify infection-specific gene families.</title>
        <authorList>
            <person name="Schwarz E.M."/>
            <person name="Hu Y."/>
            <person name="Antoshechkin I."/>
            <person name="Miller M.M."/>
            <person name="Sternberg P.W."/>
            <person name="Aroian R.V."/>
        </authorList>
    </citation>
    <scope>NUCLEOTIDE SEQUENCE</scope>
    <source>
        <strain evidence="2">HY135</strain>
    </source>
</reference>
<proteinExistence type="predicted"/>
<keyword evidence="2" id="KW-1185">Reference proteome</keyword>